<dbReference type="AlphaFoldDB" id="A0A7S2XU94"/>
<protein>
    <submittedName>
        <fullName evidence="3">Uncharacterized protein</fullName>
    </submittedName>
</protein>
<accession>A0A7S2XU94</accession>
<proteinExistence type="predicted"/>
<organism evidence="3">
    <name type="scientific">Attheya septentrionalis</name>
    <dbReference type="NCBI Taxonomy" id="420275"/>
    <lineage>
        <taxon>Eukaryota</taxon>
        <taxon>Sar</taxon>
        <taxon>Stramenopiles</taxon>
        <taxon>Ochrophyta</taxon>
        <taxon>Bacillariophyta</taxon>
        <taxon>Coscinodiscophyceae</taxon>
        <taxon>Chaetocerotophycidae</taxon>
        <taxon>Chaetocerotales</taxon>
        <taxon>Attheyaceae</taxon>
        <taxon>Attheya</taxon>
    </lineage>
</organism>
<feature type="compositionally biased region" description="Basic and acidic residues" evidence="1">
    <location>
        <begin position="58"/>
        <end position="93"/>
    </location>
</feature>
<feature type="compositionally biased region" description="Low complexity" evidence="1">
    <location>
        <begin position="222"/>
        <end position="235"/>
    </location>
</feature>
<evidence type="ECO:0000256" key="1">
    <source>
        <dbReference type="SAM" id="MobiDB-lite"/>
    </source>
</evidence>
<sequence>MLSCVRRTLCLAALALFAASSSSSSSSNSNKYGVSAYSFGVSSSTRESIRMAATVDAPTREKTDRKTDRKTYKDDEYRRARRENGGQSRRDMEGLGMDEADWSSNGRMANFEWNRDGPLEYLQDDDQDERNPDDPFHILLLGATFDKERITENYVSSSLGFVLTMPEEEALELSRMAQTNGMSCLGTWSHEESLRLGKQLQVRDLAIRVVPFCEGGQRGWQASKDAAGASAGADSPFVSNPN</sequence>
<feature type="region of interest" description="Disordered" evidence="1">
    <location>
        <begin position="51"/>
        <end position="99"/>
    </location>
</feature>
<evidence type="ECO:0000256" key="2">
    <source>
        <dbReference type="SAM" id="SignalP"/>
    </source>
</evidence>
<name>A0A7S2XU94_9STRA</name>
<gene>
    <name evidence="3" type="ORF">ASEP1449_LOCUS19782</name>
</gene>
<evidence type="ECO:0000313" key="3">
    <source>
        <dbReference type="EMBL" id="CAD9827947.1"/>
    </source>
</evidence>
<keyword evidence="2" id="KW-0732">Signal</keyword>
<feature type="signal peptide" evidence="2">
    <location>
        <begin position="1"/>
        <end position="23"/>
    </location>
</feature>
<reference evidence="3" key="1">
    <citation type="submission" date="2021-01" db="EMBL/GenBank/DDBJ databases">
        <authorList>
            <person name="Corre E."/>
            <person name="Pelletier E."/>
            <person name="Niang G."/>
            <person name="Scheremetjew M."/>
            <person name="Finn R."/>
            <person name="Kale V."/>
            <person name="Holt S."/>
            <person name="Cochrane G."/>
            <person name="Meng A."/>
            <person name="Brown T."/>
            <person name="Cohen L."/>
        </authorList>
    </citation>
    <scope>NUCLEOTIDE SEQUENCE</scope>
    <source>
        <strain evidence="3">CCMP2084</strain>
    </source>
</reference>
<dbReference type="EMBL" id="HBHQ01029156">
    <property type="protein sequence ID" value="CAD9827947.1"/>
    <property type="molecule type" value="Transcribed_RNA"/>
</dbReference>
<feature type="region of interest" description="Disordered" evidence="1">
    <location>
        <begin position="219"/>
        <end position="242"/>
    </location>
</feature>
<feature type="chain" id="PRO_5031276438" evidence="2">
    <location>
        <begin position="24"/>
        <end position="242"/>
    </location>
</feature>